<comment type="caution">
    <text evidence="7">The sequence shown here is derived from an EMBL/GenBank/DDBJ whole genome shotgun (WGS) entry which is preliminary data.</text>
</comment>
<accession>A0A371F8L2</accession>
<proteinExistence type="predicted"/>
<dbReference type="InterPro" id="IPR001480">
    <property type="entry name" value="Bulb-type_lectin_dom"/>
</dbReference>
<dbReference type="PANTHER" id="PTHR47976:SF115">
    <property type="entry name" value="RECEPTOR-LIKE SERINE_THREONINE-PROTEIN KINASE"/>
    <property type="match status" value="1"/>
</dbReference>
<dbReference type="Proteomes" id="UP000257109">
    <property type="component" value="Unassembled WGS sequence"/>
</dbReference>
<evidence type="ECO:0000313" key="7">
    <source>
        <dbReference type="EMBL" id="RDX74635.1"/>
    </source>
</evidence>
<feature type="domain" description="Bulb-type lectin" evidence="5">
    <location>
        <begin position="480"/>
        <end position="611"/>
    </location>
</feature>
<dbReference type="SMART" id="SM00108">
    <property type="entry name" value="B_lectin"/>
    <property type="match status" value="2"/>
</dbReference>
<dbReference type="PROSITE" id="PS50948">
    <property type="entry name" value="PAN"/>
    <property type="match status" value="2"/>
</dbReference>
<sequence length="883" mass="99781">MASLHQPKTFLLILFFFSSFTLVAHATVPQNETFKFVNSGEIGPYIVEYDASYRMQDLFNSPFQLAFYNTTPNSFTLALRMGLRRSEQLFRWVWEANRGNPVGENATFSLHTDGNLVLAEADGRVAWQTNTANKGVVALRLLPNGNMVLLNAKGEFLWQSFDHPTDTLLVDQYLRAKGPTKLVSRLSEKENVDGPYSLVLEPKRLALYYKSNNSPKPVLYWYRYFTQQGSVENVTLISDPESYEVEFAYHVAGSGSDTRIMAEPLNNIPVGVMAMPVNNSTLTYLRLGIDGNIRLHTYFLGVRSGVWQVTYTLFDRDSYDESECQWPEKCGKFGLCKDNQCVGCPLENGVFEWSNNCTAKAVTSCKASEFHYYKIEGVRHYMSRYTDGDRVSESNCGNKCTKDCKCVGYFYNRQNSRCWIAYDLQTLTRVPGSKQVGFIKVPNNISYSSITTTMASSLSLLSLLFFSSFTIIAHAIVPQNETFKFVNSGELGPFIVEYGGDYRMISIFNSPFQVGFYNTTPNAFTLALRVGLQRSEQLFRWVWEANRGNPVGENATFSLNTDGNLVLADADGRVAWQTNTANKGVVAFRLLPNGNMVLLDAQGKFVWQSFDHPTDTLLVGQYLRAKGPSKLVSRLSEKENVDGPYSLVLEPKGLALYYKSKNSPRPILYWFSSDWFSIQQGSLENVTLTSDSESFEIGFDYHVANSSTSGNRIIGRPVNNSTLTYLRLGIDGNIRLHTYFLDVRDGVWQVTYTLFDRDSDESECQLPQRCGKFGLCEDNQCVACPLENGLFGWSNNCTSKVVTSCKASEFHYYKLEGVEHYMSRYTNGDRVSESNCGNKCTKDCKCVGYFYHRENSRCWIAYDLQTLTRVANSSHVGYIKVPN</sequence>
<organism evidence="7 8">
    <name type="scientific">Mucuna pruriens</name>
    <name type="common">Velvet bean</name>
    <name type="synonym">Dolichos pruriens</name>
    <dbReference type="NCBI Taxonomy" id="157652"/>
    <lineage>
        <taxon>Eukaryota</taxon>
        <taxon>Viridiplantae</taxon>
        <taxon>Streptophyta</taxon>
        <taxon>Embryophyta</taxon>
        <taxon>Tracheophyta</taxon>
        <taxon>Spermatophyta</taxon>
        <taxon>Magnoliopsida</taxon>
        <taxon>eudicotyledons</taxon>
        <taxon>Gunneridae</taxon>
        <taxon>Pentapetalae</taxon>
        <taxon>rosids</taxon>
        <taxon>fabids</taxon>
        <taxon>Fabales</taxon>
        <taxon>Fabaceae</taxon>
        <taxon>Papilionoideae</taxon>
        <taxon>50 kb inversion clade</taxon>
        <taxon>NPAAA clade</taxon>
        <taxon>indigoferoid/millettioid clade</taxon>
        <taxon>Phaseoleae</taxon>
        <taxon>Mucuna</taxon>
    </lineage>
</organism>
<dbReference type="CDD" id="cd00028">
    <property type="entry name" value="B_lectin"/>
    <property type="match status" value="2"/>
</dbReference>
<reference evidence="7" key="1">
    <citation type="submission" date="2018-05" db="EMBL/GenBank/DDBJ databases">
        <title>Draft genome of Mucuna pruriens seed.</title>
        <authorList>
            <person name="Nnadi N.E."/>
            <person name="Vos R."/>
            <person name="Hasami M.H."/>
            <person name="Devisetty U.K."/>
            <person name="Aguiy J.C."/>
        </authorList>
    </citation>
    <scope>NUCLEOTIDE SEQUENCE [LARGE SCALE GENOMIC DNA]</scope>
    <source>
        <strain evidence="7">JCA_2017</strain>
    </source>
</reference>
<name>A0A371F8L2_MUCPR</name>
<dbReference type="EMBL" id="QJKJ01010112">
    <property type="protein sequence ID" value="RDX74635.1"/>
    <property type="molecule type" value="Genomic_DNA"/>
</dbReference>
<keyword evidence="1 4" id="KW-0732">Signal</keyword>
<feature type="domain" description="Bulb-type lectin" evidence="5">
    <location>
        <begin position="43"/>
        <end position="162"/>
    </location>
</feature>
<dbReference type="InterPro" id="IPR051343">
    <property type="entry name" value="G-type_lectin_kinases/EP1-like"/>
</dbReference>
<evidence type="ECO:0000256" key="2">
    <source>
        <dbReference type="ARBA" id="ARBA00023157"/>
    </source>
</evidence>
<keyword evidence="3" id="KW-0325">Glycoprotein</keyword>
<evidence type="ECO:0000259" key="6">
    <source>
        <dbReference type="PROSITE" id="PS50948"/>
    </source>
</evidence>
<dbReference type="PANTHER" id="PTHR47976">
    <property type="entry name" value="G-TYPE LECTIN S-RECEPTOR-LIKE SERINE/THREONINE-PROTEIN KINASE SD2-5"/>
    <property type="match status" value="1"/>
</dbReference>
<dbReference type="InterPro" id="IPR036426">
    <property type="entry name" value="Bulb-type_lectin_dom_sf"/>
</dbReference>
<feature type="signal peptide" evidence="4">
    <location>
        <begin position="1"/>
        <end position="26"/>
    </location>
</feature>
<keyword evidence="8" id="KW-1185">Reference proteome</keyword>
<evidence type="ECO:0000313" key="8">
    <source>
        <dbReference type="Proteomes" id="UP000257109"/>
    </source>
</evidence>
<dbReference type="OrthoDB" id="1884773at2759"/>
<dbReference type="SUPFAM" id="SSF51110">
    <property type="entry name" value="alpha-D-mannose-specific plant lectins"/>
    <property type="match status" value="2"/>
</dbReference>
<dbReference type="STRING" id="157652.A0A371F8L2"/>
<evidence type="ECO:0000259" key="5">
    <source>
        <dbReference type="PROSITE" id="PS50927"/>
    </source>
</evidence>
<dbReference type="Gene3D" id="2.90.10.10">
    <property type="entry name" value="Bulb-type lectin domain"/>
    <property type="match status" value="2"/>
</dbReference>
<gene>
    <name evidence="7" type="ORF">CR513_45595</name>
</gene>
<protein>
    <submittedName>
        <fullName evidence="7">EP1-like glycoprotein 3</fullName>
    </submittedName>
</protein>
<dbReference type="Pfam" id="PF01453">
    <property type="entry name" value="B_lectin"/>
    <property type="match status" value="2"/>
</dbReference>
<dbReference type="PROSITE" id="PS50927">
    <property type="entry name" value="BULB_LECTIN"/>
    <property type="match status" value="2"/>
</dbReference>
<evidence type="ECO:0000256" key="1">
    <source>
        <dbReference type="ARBA" id="ARBA00022729"/>
    </source>
</evidence>
<evidence type="ECO:0000256" key="3">
    <source>
        <dbReference type="ARBA" id="ARBA00023180"/>
    </source>
</evidence>
<feature type="non-terminal residue" evidence="7">
    <location>
        <position position="1"/>
    </location>
</feature>
<feature type="domain" description="Apple" evidence="6">
    <location>
        <begin position="365"/>
        <end position="443"/>
    </location>
</feature>
<dbReference type="CDD" id="cd01098">
    <property type="entry name" value="PAN_AP_plant"/>
    <property type="match status" value="2"/>
</dbReference>
<keyword evidence="2" id="KW-1015">Disulfide bond</keyword>
<dbReference type="InterPro" id="IPR003609">
    <property type="entry name" value="Pan_app"/>
</dbReference>
<evidence type="ECO:0000256" key="4">
    <source>
        <dbReference type="SAM" id="SignalP"/>
    </source>
</evidence>
<feature type="domain" description="Apple" evidence="6">
    <location>
        <begin position="805"/>
        <end position="883"/>
    </location>
</feature>
<feature type="chain" id="PRO_5016802442" evidence="4">
    <location>
        <begin position="27"/>
        <end position="883"/>
    </location>
</feature>
<dbReference type="AlphaFoldDB" id="A0A371F8L2"/>